<dbReference type="SUPFAM" id="SSF56672">
    <property type="entry name" value="DNA/RNA polymerases"/>
    <property type="match status" value="1"/>
</dbReference>
<dbReference type="InterPro" id="IPR013103">
    <property type="entry name" value="RVT_2"/>
</dbReference>
<gene>
    <name evidence="2" type="ORF">U9M48_020445</name>
</gene>
<evidence type="ECO:0000259" key="1">
    <source>
        <dbReference type="Pfam" id="PF07727"/>
    </source>
</evidence>
<dbReference type="CDD" id="cd09272">
    <property type="entry name" value="RNase_HI_RT_Ty1"/>
    <property type="match status" value="1"/>
</dbReference>
<keyword evidence="3" id="KW-1185">Reference proteome</keyword>
<organism evidence="2 3">
    <name type="scientific">Paspalum notatum var. saurae</name>
    <dbReference type="NCBI Taxonomy" id="547442"/>
    <lineage>
        <taxon>Eukaryota</taxon>
        <taxon>Viridiplantae</taxon>
        <taxon>Streptophyta</taxon>
        <taxon>Embryophyta</taxon>
        <taxon>Tracheophyta</taxon>
        <taxon>Spermatophyta</taxon>
        <taxon>Magnoliopsida</taxon>
        <taxon>Liliopsida</taxon>
        <taxon>Poales</taxon>
        <taxon>Poaceae</taxon>
        <taxon>PACMAD clade</taxon>
        <taxon>Panicoideae</taxon>
        <taxon>Andropogonodae</taxon>
        <taxon>Paspaleae</taxon>
        <taxon>Paspalinae</taxon>
        <taxon>Paspalum</taxon>
    </lineage>
</organism>
<feature type="domain" description="Reverse transcriptase Ty1/copia-type" evidence="1">
    <location>
        <begin position="1"/>
        <end position="35"/>
    </location>
</feature>
<dbReference type="Pfam" id="PF07727">
    <property type="entry name" value="RVT_2"/>
    <property type="match status" value="2"/>
</dbReference>
<dbReference type="InterPro" id="IPR043502">
    <property type="entry name" value="DNA/RNA_pol_sf"/>
</dbReference>
<evidence type="ECO:0000313" key="2">
    <source>
        <dbReference type="EMBL" id="WVZ71916.1"/>
    </source>
</evidence>
<feature type="domain" description="Reverse transcriptase Ty1/copia-type" evidence="1">
    <location>
        <begin position="55"/>
        <end position="152"/>
    </location>
</feature>
<dbReference type="EMBL" id="CP144748">
    <property type="protein sequence ID" value="WVZ71916.1"/>
    <property type="molecule type" value="Genomic_DNA"/>
</dbReference>
<protein>
    <recommendedName>
        <fullName evidence="1">Reverse transcriptase Ty1/copia-type domain-containing protein</fullName>
    </recommendedName>
</protein>
<dbReference type="PANTHER" id="PTHR11439">
    <property type="entry name" value="GAG-POL-RELATED RETROTRANSPOSON"/>
    <property type="match status" value="1"/>
</dbReference>
<sequence>MDVKSAFLNGDLKEEVYVKQPPGYVVNGQEHRVLRPEGMEPEARHGAEGDGVQAVESEHALNTRRAEHRQQVVGVYVDDLVITDASKKEIEAFKAQMKKTFRMSDLGLLTYYLGIEVEQRKDGITLCQSSYARKLLERSGMGECRPNKTPMEEKLKLSKDSKAGKVDATSYRSIVGGLRYLVHTRPDLARFMAEPRKDHQTAVQHILRYVAGTINHGIIYPRRSGEKANLIGYSDSDMGGNIDGRRSTSGMLFFLGGCAIAWQSMKQRIVALSTCEAEYVAVAAACCQAVWLRRLLREVTGKEPRAPVLRVDNTFAIELTKNPVLHDRSKHIDIRFHYIRECVAEGQVVLGHVHTAQQLADLLTKPLGQWRLPS</sequence>
<name>A0AAQ3WSL0_PASNO</name>
<evidence type="ECO:0000313" key="3">
    <source>
        <dbReference type="Proteomes" id="UP001341281"/>
    </source>
</evidence>
<dbReference type="PANTHER" id="PTHR11439:SF515">
    <property type="entry name" value="GAG-POL POLYPROTEIN"/>
    <property type="match status" value="1"/>
</dbReference>
<reference evidence="2 3" key="1">
    <citation type="submission" date="2024-02" db="EMBL/GenBank/DDBJ databases">
        <title>High-quality chromosome-scale genome assembly of Pensacola bahiagrass (Paspalum notatum Flugge var. saurae).</title>
        <authorList>
            <person name="Vega J.M."/>
            <person name="Podio M."/>
            <person name="Orjuela J."/>
            <person name="Siena L.A."/>
            <person name="Pessino S.C."/>
            <person name="Combes M.C."/>
            <person name="Mariac C."/>
            <person name="Albertini E."/>
            <person name="Pupilli F."/>
            <person name="Ortiz J.P.A."/>
            <person name="Leblanc O."/>
        </authorList>
    </citation>
    <scope>NUCLEOTIDE SEQUENCE [LARGE SCALE GENOMIC DNA]</scope>
    <source>
        <strain evidence="2">R1</strain>
        <tissue evidence="2">Leaf</tissue>
    </source>
</reference>
<dbReference type="Proteomes" id="UP001341281">
    <property type="component" value="Chromosome 04"/>
</dbReference>
<accession>A0AAQ3WSL0</accession>
<proteinExistence type="predicted"/>
<dbReference type="AlphaFoldDB" id="A0AAQ3WSL0"/>